<reference evidence="2" key="1">
    <citation type="journal article" date="2021" name="PeerJ">
        <title>Extensive microbial diversity within the chicken gut microbiome revealed by metagenomics and culture.</title>
        <authorList>
            <person name="Gilroy R."/>
            <person name="Ravi A."/>
            <person name="Getino M."/>
            <person name="Pursley I."/>
            <person name="Horton D.L."/>
            <person name="Alikhan N.F."/>
            <person name="Baker D."/>
            <person name="Gharbi K."/>
            <person name="Hall N."/>
            <person name="Watson M."/>
            <person name="Adriaenssens E.M."/>
            <person name="Foster-Nyarko E."/>
            <person name="Jarju S."/>
            <person name="Secka A."/>
            <person name="Antonio M."/>
            <person name="Oren A."/>
            <person name="Chaudhuri R.R."/>
            <person name="La Ragione R."/>
            <person name="Hildebrand F."/>
            <person name="Pallen M.J."/>
        </authorList>
    </citation>
    <scope>NUCLEOTIDE SEQUENCE</scope>
    <source>
        <strain evidence="2">CHK169-2315</strain>
    </source>
</reference>
<keyword evidence="1" id="KW-0812">Transmembrane</keyword>
<dbReference type="Proteomes" id="UP000823937">
    <property type="component" value="Unassembled WGS sequence"/>
</dbReference>
<feature type="transmembrane region" description="Helical" evidence="1">
    <location>
        <begin position="61"/>
        <end position="80"/>
    </location>
</feature>
<comment type="caution">
    <text evidence="2">The sequence shown here is derived from an EMBL/GenBank/DDBJ whole genome shotgun (WGS) entry which is preliminary data.</text>
</comment>
<sequence length="185" mass="21795">MKQFIYGVILYVFLMMPPVIELTESIMSIHMHMQMPFLAIAGLLMYPQFKKWFPTFFHKWNENGIPGMLLFFIIVIYWLFPRTMDEALMNTSVEIFKFISWPFLVGIPLRDSWSKLTDRGKTISLSLISGLYFLMGFIYIFIDEQLCNNYLLVEQIALGWGFLIIAISLTVYVLQATFIDYSQYE</sequence>
<reference evidence="2" key="2">
    <citation type="submission" date="2021-04" db="EMBL/GenBank/DDBJ databases">
        <authorList>
            <person name="Gilroy R."/>
        </authorList>
    </citation>
    <scope>NUCLEOTIDE SEQUENCE</scope>
    <source>
        <strain evidence="2">CHK169-2315</strain>
    </source>
</reference>
<dbReference type="EMBL" id="DXHX01000145">
    <property type="protein sequence ID" value="HIV75451.1"/>
    <property type="molecule type" value="Genomic_DNA"/>
</dbReference>
<feature type="transmembrane region" description="Helical" evidence="1">
    <location>
        <begin position="157"/>
        <end position="179"/>
    </location>
</feature>
<evidence type="ECO:0000313" key="3">
    <source>
        <dbReference type="Proteomes" id="UP000823937"/>
    </source>
</evidence>
<evidence type="ECO:0000256" key="1">
    <source>
        <dbReference type="SAM" id="Phobius"/>
    </source>
</evidence>
<protein>
    <submittedName>
        <fullName evidence="2">Uncharacterized protein</fullName>
    </submittedName>
</protein>
<gene>
    <name evidence="2" type="ORF">H9895_10255</name>
</gene>
<keyword evidence="1" id="KW-0472">Membrane</keyword>
<accession>A0A9D1PN24</accession>
<proteinExistence type="predicted"/>
<organism evidence="2 3">
    <name type="scientific">Candidatus Pseudogracilibacillus intestinigallinarum</name>
    <dbReference type="NCBI Taxonomy" id="2838742"/>
    <lineage>
        <taxon>Bacteria</taxon>
        <taxon>Bacillati</taxon>
        <taxon>Bacillota</taxon>
        <taxon>Bacilli</taxon>
        <taxon>Bacillales</taxon>
        <taxon>Bacillaceae</taxon>
        <taxon>Pseudogracilibacillus</taxon>
    </lineage>
</organism>
<keyword evidence="1" id="KW-1133">Transmembrane helix</keyword>
<dbReference type="AlphaFoldDB" id="A0A9D1PN24"/>
<feature type="transmembrane region" description="Helical" evidence="1">
    <location>
        <begin position="122"/>
        <end position="142"/>
    </location>
</feature>
<evidence type="ECO:0000313" key="2">
    <source>
        <dbReference type="EMBL" id="HIV75451.1"/>
    </source>
</evidence>
<name>A0A9D1PN24_9BACI</name>